<dbReference type="RefSeq" id="WP_189065366.1">
    <property type="nucleotide sequence ID" value="NZ_BMQM01000017.1"/>
</dbReference>
<proteinExistence type="predicted"/>
<name>A0ABQ2RWJ0_9DEIO</name>
<reference evidence="2" key="1">
    <citation type="journal article" date="2019" name="Int. J. Syst. Evol. Microbiol.">
        <title>The Global Catalogue of Microorganisms (GCM) 10K type strain sequencing project: providing services to taxonomists for standard genome sequencing and annotation.</title>
        <authorList>
            <consortium name="The Broad Institute Genomics Platform"/>
            <consortium name="The Broad Institute Genome Sequencing Center for Infectious Disease"/>
            <person name="Wu L."/>
            <person name="Ma J."/>
        </authorList>
    </citation>
    <scope>NUCLEOTIDE SEQUENCE [LARGE SCALE GENOMIC DNA]</scope>
    <source>
        <strain evidence="2">JCM 31404</strain>
    </source>
</reference>
<sequence length="85" mass="9378">MTTLTVTSSWTHAQWSLLKYLGSGGQVTVRRQGRRRVAEGDHYAATCENLDRLADWGLVEVTQGRAAATNDGHRVLQEYAAEMSA</sequence>
<organism evidence="1 2">
    <name type="scientific">Deinococcus seoulensis</name>
    <dbReference type="NCBI Taxonomy" id="1837379"/>
    <lineage>
        <taxon>Bacteria</taxon>
        <taxon>Thermotogati</taxon>
        <taxon>Deinococcota</taxon>
        <taxon>Deinococci</taxon>
        <taxon>Deinococcales</taxon>
        <taxon>Deinococcaceae</taxon>
        <taxon>Deinococcus</taxon>
    </lineage>
</organism>
<keyword evidence="2" id="KW-1185">Reference proteome</keyword>
<evidence type="ECO:0008006" key="3">
    <source>
        <dbReference type="Google" id="ProtNLM"/>
    </source>
</evidence>
<evidence type="ECO:0000313" key="2">
    <source>
        <dbReference type="Proteomes" id="UP000634308"/>
    </source>
</evidence>
<protein>
    <recommendedName>
        <fullName evidence="3">Transcriptional regulator</fullName>
    </recommendedName>
</protein>
<dbReference type="Proteomes" id="UP000634308">
    <property type="component" value="Unassembled WGS sequence"/>
</dbReference>
<evidence type="ECO:0000313" key="1">
    <source>
        <dbReference type="EMBL" id="GGR62351.1"/>
    </source>
</evidence>
<gene>
    <name evidence="1" type="ORF">GCM10008959_25400</name>
</gene>
<dbReference type="EMBL" id="BMQM01000017">
    <property type="protein sequence ID" value="GGR62351.1"/>
    <property type="molecule type" value="Genomic_DNA"/>
</dbReference>
<accession>A0ABQ2RWJ0</accession>
<comment type="caution">
    <text evidence="1">The sequence shown here is derived from an EMBL/GenBank/DDBJ whole genome shotgun (WGS) entry which is preliminary data.</text>
</comment>